<gene>
    <name evidence="2" type="ORF">SANT12839_086120</name>
</gene>
<organism evidence="2 3">
    <name type="scientific">Streptomyces antimycoticus</name>
    <dbReference type="NCBI Taxonomy" id="68175"/>
    <lineage>
        <taxon>Bacteria</taxon>
        <taxon>Bacillati</taxon>
        <taxon>Actinomycetota</taxon>
        <taxon>Actinomycetes</taxon>
        <taxon>Kitasatosporales</taxon>
        <taxon>Streptomycetaceae</taxon>
        <taxon>Streptomyces</taxon>
        <taxon>Streptomyces violaceusniger group</taxon>
    </lineage>
</organism>
<dbReference type="EMBL" id="BJHV01000001">
    <property type="protein sequence ID" value="GDY47730.1"/>
    <property type="molecule type" value="Genomic_DNA"/>
</dbReference>
<dbReference type="AlphaFoldDB" id="A0A4D4KM47"/>
<dbReference type="Proteomes" id="UP000299290">
    <property type="component" value="Unassembled WGS sequence"/>
</dbReference>
<proteinExistence type="predicted"/>
<evidence type="ECO:0000256" key="1">
    <source>
        <dbReference type="SAM" id="MobiDB-lite"/>
    </source>
</evidence>
<name>A0A4D4KM47_9ACTN</name>
<comment type="caution">
    <text evidence="2">The sequence shown here is derived from an EMBL/GenBank/DDBJ whole genome shotgun (WGS) entry which is preliminary data.</text>
</comment>
<reference evidence="2 3" key="1">
    <citation type="journal article" date="2020" name="Int. J. Syst. Evol. Microbiol.">
        <title>Reclassification of Streptomyces castelarensis and Streptomyces sporoclivatus as later heterotypic synonyms of Streptomyces antimycoticus.</title>
        <authorList>
            <person name="Komaki H."/>
            <person name="Tamura T."/>
        </authorList>
    </citation>
    <scope>NUCLEOTIDE SEQUENCE [LARGE SCALE GENOMIC DNA]</scope>
    <source>
        <strain evidence="2 3">NBRC 12839</strain>
    </source>
</reference>
<evidence type="ECO:0000313" key="2">
    <source>
        <dbReference type="EMBL" id="GDY47730.1"/>
    </source>
</evidence>
<protein>
    <submittedName>
        <fullName evidence="2">Uncharacterized protein</fullName>
    </submittedName>
</protein>
<evidence type="ECO:0000313" key="3">
    <source>
        <dbReference type="Proteomes" id="UP000299290"/>
    </source>
</evidence>
<sequence length="122" mass="12514">MFDDAGDADADAEDPRGVAPGRLQDLRDAVADMARDQFAVVAHPAPGPAGGQRPVGACPFGQREIEQLDTDPGLADIHPDHVAAVRRDAQEGAGSAAVGVDASGLLHQLLGEQFGDHIADGT</sequence>
<feature type="compositionally biased region" description="Acidic residues" evidence="1">
    <location>
        <begin position="1"/>
        <end position="12"/>
    </location>
</feature>
<accession>A0A4D4KM47</accession>
<keyword evidence="3" id="KW-1185">Reference proteome</keyword>
<feature type="region of interest" description="Disordered" evidence="1">
    <location>
        <begin position="1"/>
        <end position="22"/>
    </location>
</feature>